<comment type="caution">
    <text evidence="2">The sequence shown here is derived from an EMBL/GenBank/DDBJ whole genome shotgun (WGS) entry which is preliminary data.</text>
</comment>
<dbReference type="InterPro" id="IPR027417">
    <property type="entry name" value="P-loop_NTPase"/>
</dbReference>
<dbReference type="EMBL" id="JBFOLJ010000005">
    <property type="protein sequence ID" value="KAL2535672.1"/>
    <property type="molecule type" value="Genomic_DNA"/>
</dbReference>
<dbReference type="AlphaFoldDB" id="A0ABD1VEM2"/>
<dbReference type="Proteomes" id="UP001604277">
    <property type="component" value="Unassembled WGS sequence"/>
</dbReference>
<reference evidence="3" key="1">
    <citation type="submission" date="2024-07" db="EMBL/GenBank/DDBJ databases">
        <title>Two chromosome-level genome assemblies of Korean endemic species Abeliophyllum distichum and Forsythia ovata (Oleaceae).</title>
        <authorList>
            <person name="Jang H."/>
        </authorList>
    </citation>
    <scope>NUCLEOTIDE SEQUENCE [LARGE SCALE GENOMIC DNA]</scope>
</reference>
<dbReference type="Pfam" id="PF00009">
    <property type="entry name" value="GTP_EFTU"/>
    <property type="match status" value="1"/>
</dbReference>
<feature type="domain" description="Tr-type G" evidence="1">
    <location>
        <begin position="9"/>
        <end position="192"/>
    </location>
</feature>
<dbReference type="PRINTS" id="PR00315">
    <property type="entry name" value="ELONGATNFCT"/>
</dbReference>
<accession>A0ABD1VEM2</accession>
<name>A0ABD1VEM2_9LAMI</name>
<dbReference type="SUPFAM" id="SSF52540">
    <property type="entry name" value="P-loop containing nucleoside triphosphate hydrolases"/>
    <property type="match status" value="1"/>
</dbReference>
<dbReference type="PROSITE" id="PS51722">
    <property type="entry name" value="G_TR_2"/>
    <property type="match status" value="1"/>
</dbReference>
<dbReference type="PANTHER" id="PTHR42908">
    <property type="entry name" value="TRANSLATION ELONGATION FACTOR-RELATED"/>
    <property type="match status" value="1"/>
</dbReference>
<sequence length="192" mass="21741">MGDTNFDSEKIRNICILAHVDTLADHLIASYGGGVLHPKQAGKLRFMDYLDKEQRRAITMKSSSIGLQYKEHSINLIDSPGHMDFCSEVSTAARLSDGGLVLVDAVEGVHIQTHAVLRQVWIEKLTPCLVLNKVDRLICELRLSPMEAYNRLLRIVHEVNSIVSTYKSEKYLSDVDSIHFLEMKRVQYNSEI</sequence>
<organism evidence="2 3">
    <name type="scientific">Forsythia ovata</name>
    <dbReference type="NCBI Taxonomy" id="205694"/>
    <lineage>
        <taxon>Eukaryota</taxon>
        <taxon>Viridiplantae</taxon>
        <taxon>Streptophyta</taxon>
        <taxon>Embryophyta</taxon>
        <taxon>Tracheophyta</taxon>
        <taxon>Spermatophyta</taxon>
        <taxon>Magnoliopsida</taxon>
        <taxon>eudicotyledons</taxon>
        <taxon>Gunneridae</taxon>
        <taxon>Pentapetalae</taxon>
        <taxon>asterids</taxon>
        <taxon>lamiids</taxon>
        <taxon>Lamiales</taxon>
        <taxon>Oleaceae</taxon>
        <taxon>Forsythieae</taxon>
        <taxon>Forsythia</taxon>
    </lineage>
</organism>
<evidence type="ECO:0000313" key="2">
    <source>
        <dbReference type="EMBL" id="KAL2535672.1"/>
    </source>
</evidence>
<dbReference type="PANTHER" id="PTHR42908:SF3">
    <property type="entry name" value="ELONGATION FACTOR-LIKE GTPASE 1"/>
    <property type="match status" value="1"/>
</dbReference>
<keyword evidence="2" id="KW-0689">Ribosomal protein</keyword>
<keyword evidence="2" id="KW-0687">Ribonucleoprotein</keyword>
<keyword evidence="3" id="KW-1185">Reference proteome</keyword>
<dbReference type="GO" id="GO:0005840">
    <property type="term" value="C:ribosome"/>
    <property type="evidence" value="ECO:0007669"/>
    <property type="project" value="UniProtKB-KW"/>
</dbReference>
<dbReference type="Gene3D" id="3.40.50.300">
    <property type="entry name" value="P-loop containing nucleotide triphosphate hydrolases"/>
    <property type="match status" value="1"/>
</dbReference>
<gene>
    <name evidence="2" type="ORF">Fot_17063</name>
</gene>
<evidence type="ECO:0000313" key="3">
    <source>
        <dbReference type="Proteomes" id="UP001604277"/>
    </source>
</evidence>
<proteinExistence type="predicted"/>
<protein>
    <submittedName>
        <fullName evidence="2">Ribosomal protein S5/Elongation factor G/III/V family protein</fullName>
    </submittedName>
</protein>
<evidence type="ECO:0000259" key="1">
    <source>
        <dbReference type="PROSITE" id="PS51722"/>
    </source>
</evidence>
<dbReference type="InterPro" id="IPR000795">
    <property type="entry name" value="T_Tr_GTP-bd_dom"/>
</dbReference>